<dbReference type="AlphaFoldDB" id="A0AAN1Y0X8"/>
<dbReference type="Proteomes" id="UP001317532">
    <property type="component" value="Chromosome"/>
</dbReference>
<sequence>MLHLIERPGTHALVRVAPSTRAVVSWNAAAPSGRLALIAHRADGTVSNALPYVHWAPSMRRSLDGADAVTRIAIDIVRSDVALTAIEIESSVALDAVAVTVPPAAGTRVPRVERAAPLEVPEVSQYLAAFPRERGWCSAASLAMLMRAQGINASVNDIADGAFDSSYRGHGNWAFNTAYAGAHGLRAVVAYLSGLDHVAAFLAAGLPVAISISWHGDQLPGAPLEHSDGHLIVVCGIGRAWVEVNDPAAPAIATRYPRAALDRVFREHGGVAYLVAPAARSAELAALANAGGPAAQRT</sequence>
<dbReference type="InterPro" id="IPR039564">
    <property type="entry name" value="Peptidase_C39-like"/>
</dbReference>
<dbReference type="Gene3D" id="3.90.70.10">
    <property type="entry name" value="Cysteine proteinases"/>
    <property type="match status" value="1"/>
</dbReference>
<organism evidence="2 3">
    <name type="scientific">Vulcanimicrobium alpinum</name>
    <dbReference type="NCBI Taxonomy" id="3016050"/>
    <lineage>
        <taxon>Bacteria</taxon>
        <taxon>Bacillati</taxon>
        <taxon>Vulcanimicrobiota</taxon>
        <taxon>Vulcanimicrobiia</taxon>
        <taxon>Vulcanimicrobiales</taxon>
        <taxon>Vulcanimicrobiaceae</taxon>
        <taxon>Vulcanimicrobium</taxon>
    </lineage>
</organism>
<keyword evidence="3" id="KW-1185">Reference proteome</keyword>
<gene>
    <name evidence="2" type="ORF">WPS_34580</name>
</gene>
<dbReference type="RefSeq" id="WP_317995728.1">
    <property type="nucleotide sequence ID" value="NZ_AP025523.1"/>
</dbReference>
<evidence type="ECO:0000313" key="2">
    <source>
        <dbReference type="EMBL" id="BDE08182.1"/>
    </source>
</evidence>
<evidence type="ECO:0000259" key="1">
    <source>
        <dbReference type="Pfam" id="PF13529"/>
    </source>
</evidence>
<dbReference type="KEGG" id="vab:WPS_34580"/>
<reference evidence="2 3" key="1">
    <citation type="journal article" date="2022" name="ISME Commun">
        <title>Vulcanimicrobium alpinus gen. nov. sp. nov., the first cultivated representative of the candidate phylum 'Eremiobacterota', is a metabolically versatile aerobic anoxygenic phototroph.</title>
        <authorList>
            <person name="Yabe S."/>
            <person name="Muto K."/>
            <person name="Abe K."/>
            <person name="Yokota A."/>
            <person name="Staudigel H."/>
            <person name="Tebo B.M."/>
        </authorList>
    </citation>
    <scope>NUCLEOTIDE SEQUENCE [LARGE SCALE GENOMIC DNA]</scope>
    <source>
        <strain evidence="2 3">WC8-2</strain>
    </source>
</reference>
<name>A0AAN1Y0X8_UNVUL</name>
<proteinExistence type="predicted"/>
<protein>
    <submittedName>
        <fullName evidence="2">Peptidase C39</fullName>
    </submittedName>
</protein>
<evidence type="ECO:0000313" key="3">
    <source>
        <dbReference type="Proteomes" id="UP001317532"/>
    </source>
</evidence>
<feature type="domain" description="Peptidase C39-like" evidence="1">
    <location>
        <begin position="118"/>
        <end position="248"/>
    </location>
</feature>
<accession>A0AAN1Y0X8</accession>
<dbReference type="Pfam" id="PF13529">
    <property type="entry name" value="Peptidase_C39_2"/>
    <property type="match status" value="1"/>
</dbReference>
<dbReference type="EMBL" id="AP025523">
    <property type="protein sequence ID" value="BDE08182.1"/>
    <property type="molecule type" value="Genomic_DNA"/>
</dbReference>